<accession>A0ABS2LGH1</accession>
<comment type="caution">
    <text evidence="3">The sequence shown here is derived from an EMBL/GenBank/DDBJ whole genome shotgun (WGS) entry which is preliminary data.</text>
</comment>
<feature type="signal peptide" evidence="2">
    <location>
        <begin position="1"/>
        <end position="23"/>
    </location>
</feature>
<reference evidence="3 4" key="1">
    <citation type="submission" date="2021-01" db="EMBL/GenBank/DDBJ databases">
        <title>Sequencing the genomes of 1000 actinobacteria strains.</title>
        <authorList>
            <person name="Klenk H.-P."/>
        </authorList>
    </citation>
    <scope>NUCLEOTIDE SEQUENCE [LARGE SCALE GENOMIC DNA]</scope>
    <source>
        <strain evidence="3 4">DSM 46000</strain>
    </source>
</reference>
<dbReference type="EMBL" id="JAFBBO010000001">
    <property type="protein sequence ID" value="MBM7479208.1"/>
    <property type="molecule type" value="Genomic_DNA"/>
</dbReference>
<sequence>MLSVAVAATVAFALVASGSVAVAAVESDPGATGTSVEPAAEAPEPGAVPTPVPTQVPTPSAESATPSGDPLQPTESPAAPPSDVAPQSASVDAKVTPTDLMVGSKTCGAEGVTVDVAQWMSIGARVVQPGRPVTMGHIELRDRDDTVAFAHRSMVVDYLRLGVDVPRKALSDGATYTLRTWMTDVDDASAVGEPLECTLTVRLVPQDGPAFVPALGREAVYVYGQERGGVGVPGAFLVRAPTEEDIVALEMGIGSRTDVTTIPVTGGPQVIPFVPRAAGPTTIYVRWVDRTGLFGPYREYPVHVAGASGGAPTPPALTWSLPVVGASSATVPVTLTLSDDLRGAPMGEISVRRGERTLARVAVTEASHQVELDRAVLGSGNVPVTIEYVTIPGDTPWTTEAVVCGADCTLSPGEVGITGGTTPREALWATLLTPTAPLPTHHTYQWLVDGQAIEGEVEQTFVAPPWFEGRAVTVEATAHRPGYDDVTITSEEVVLEPVEDPSIRLQAKVQGGWAAETGVDGRGITSVGTTGKGRELRGLRAWKVDPTGYGWTNTLSFSAHVREQGWLAPVPGGWSDIGDPAGVQPLEAFRVEFSGMNAEFYDVYYRAHVGGVGWLGWAKNGEVAGTVGYGAAIEAVEVTFVRKVGQEPPAGNGMPASYERGQDPNAQLRLQAHVENIGWQGEVSGGQQAGTTAQRLRVEALKFRLEGPVVPGGVRASAHVQDIGWQPFATEGEVVGTTGRALQVEAFKIELTGQMAQRYDIYYRTHAQDLGWLGWAKNGAPSGSAGYFYRLEAVEVRLVPKGLPGPDTPGVPAFKQR</sequence>
<evidence type="ECO:0000256" key="1">
    <source>
        <dbReference type="SAM" id="MobiDB-lite"/>
    </source>
</evidence>
<dbReference type="Proteomes" id="UP000698059">
    <property type="component" value="Unassembled WGS sequence"/>
</dbReference>
<feature type="chain" id="PRO_5047368021" evidence="2">
    <location>
        <begin position="24"/>
        <end position="817"/>
    </location>
</feature>
<dbReference type="InterPro" id="IPR006637">
    <property type="entry name" value="ChW"/>
</dbReference>
<dbReference type="Pfam" id="PF07538">
    <property type="entry name" value="ChW"/>
    <property type="match status" value="4"/>
</dbReference>
<feature type="region of interest" description="Disordered" evidence="1">
    <location>
        <begin position="29"/>
        <end position="92"/>
    </location>
</feature>
<keyword evidence="4" id="KW-1185">Reference proteome</keyword>
<feature type="compositionally biased region" description="Pro residues" evidence="1">
    <location>
        <begin position="46"/>
        <end position="56"/>
    </location>
</feature>
<organism evidence="3 4">
    <name type="scientific">Oerskovia jenensis</name>
    <dbReference type="NCBI Taxonomy" id="162169"/>
    <lineage>
        <taxon>Bacteria</taxon>
        <taxon>Bacillati</taxon>
        <taxon>Actinomycetota</taxon>
        <taxon>Actinomycetes</taxon>
        <taxon>Micrococcales</taxon>
        <taxon>Cellulomonadaceae</taxon>
        <taxon>Oerskovia</taxon>
    </lineage>
</organism>
<evidence type="ECO:0000313" key="3">
    <source>
        <dbReference type="EMBL" id="MBM7479208.1"/>
    </source>
</evidence>
<gene>
    <name evidence="3" type="ORF">JOD49_002128</name>
</gene>
<dbReference type="RefSeq" id="WP_205307182.1">
    <property type="nucleotide sequence ID" value="NZ_JAFBBO010000001.1"/>
</dbReference>
<name>A0ABS2LGH1_9CELL</name>
<proteinExistence type="predicted"/>
<protein>
    <submittedName>
        <fullName evidence="3">Uncharacterized protein YjdB</fullName>
    </submittedName>
</protein>
<keyword evidence="2" id="KW-0732">Signal</keyword>
<evidence type="ECO:0000313" key="4">
    <source>
        <dbReference type="Proteomes" id="UP000698059"/>
    </source>
</evidence>
<evidence type="ECO:0000256" key="2">
    <source>
        <dbReference type="SAM" id="SignalP"/>
    </source>
</evidence>
<feature type="compositionally biased region" description="Low complexity" evidence="1">
    <location>
        <begin position="34"/>
        <end position="45"/>
    </location>
</feature>
<dbReference type="SMART" id="SM00728">
    <property type="entry name" value="ChW"/>
    <property type="match status" value="4"/>
</dbReference>